<dbReference type="KEGG" id="vg:54987034"/>
<evidence type="ECO:0000313" key="1">
    <source>
        <dbReference type="EMBL" id="AUM59695.1"/>
    </source>
</evidence>
<dbReference type="Proteomes" id="UP000240704">
    <property type="component" value="Segment"/>
</dbReference>
<evidence type="ECO:0000313" key="2">
    <source>
        <dbReference type="Proteomes" id="UP000240704"/>
    </source>
</evidence>
<organism evidence="1 2">
    <name type="scientific">Pseudomonas phage PMBT3</name>
    <dbReference type="NCBI Taxonomy" id="2059856"/>
    <lineage>
        <taxon>Viruses</taxon>
        <taxon>Duplodnaviria</taxon>
        <taxon>Heunggongvirae</taxon>
        <taxon>Uroviricota</taxon>
        <taxon>Caudoviricetes</taxon>
        <taxon>Maxrubnervirus</taxon>
        <taxon>Maxrubnervirus PMBT3</taxon>
    </lineage>
</organism>
<dbReference type="EMBL" id="MG596799">
    <property type="protein sequence ID" value="AUM59695.1"/>
    <property type="molecule type" value="Genomic_DNA"/>
</dbReference>
<sequence>MIRSVTVYEISDGRRFASTKLAYEAEADSVRETLDKRLKPLLGVLGASELYKVVMALVPDHEAAVSLYKELKAIIGEPEDDEE</sequence>
<keyword evidence="2" id="KW-1185">Reference proteome</keyword>
<reference evidence="2" key="1">
    <citation type="submission" date="2017-11" db="EMBL/GenBank/DDBJ databases">
        <title>Genome sequence and characterization of the novel virulent phage PMBT3 infecting Pseudomonas sp.</title>
        <authorList>
            <person name="Koberg S."/>
            <person name="Brinks E."/>
            <person name="Heller K.J."/>
            <person name="Neve H."/>
            <person name="Franz C.M.A.P."/>
        </authorList>
    </citation>
    <scope>NUCLEOTIDE SEQUENCE [LARGE SCALE GENOMIC DNA]</scope>
</reference>
<dbReference type="RefSeq" id="YP_009796644.1">
    <property type="nucleotide sequence ID" value="NC_047902.1"/>
</dbReference>
<proteinExistence type="predicted"/>
<dbReference type="GeneID" id="54987034"/>
<protein>
    <submittedName>
        <fullName evidence="1">Uncharacterized protein</fullName>
    </submittedName>
</protein>
<name>A0A2I6PI12_9CAUD</name>
<accession>A0A2I6PI12</accession>